<dbReference type="Proteomes" id="UP001057402">
    <property type="component" value="Chromosome 3"/>
</dbReference>
<reference evidence="2" key="1">
    <citation type="journal article" date="2023" name="Front. Plant Sci.">
        <title>Chromosomal-level genome assembly of Melastoma candidum provides insights into trichome evolution.</title>
        <authorList>
            <person name="Zhong Y."/>
            <person name="Wu W."/>
            <person name="Sun C."/>
            <person name="Zou P."/>
            <person name="Liu Y."/>
            <person name="Dai S."/>
            <person name="Zhou R."/>
        </authorList>
    </citation>
    <scope>NUCLEOTIDE SEQUENCE [LARGE SCALE GENOMIC DNA]</scope>
</reference>
<gene>
    <name evidence="1" type="ORF">MLD38_006553</name>
</gene>
<evidence type="ECO:0000313" key="2">
    <source>
        <dbReference type="Proteomes" id="UP001057402"/>
    </source>
</evidence>
<keyword evidence="2" id="KW-1185">Reference proteome</keyword>
<dbReference type="EMBL" id="CM042882">
    <property type="protein sequence ID" value="KAI4380354.1"/>
    <property type="molecule type" value="Genomic_DNA"/>
</dbReference>
<proteinExistence type="predicted"/>
<evidence type="ECO:0000313" key="1">
    <source>
        <dbReference type="EMBL" id="KAI4380354.1"/>
    </source>
</evidence>
<accession>A0ACB9RN92</accession>
<comment type="caution">
    <text evidence="1">The sequence shown here is derived from an EMBL/GenBank/DDBJ whole genome shotgun (WGS) entry which is preliminary data.</text>
</comment>
<sequence length="586" mass="65482">MTNSVDVPTKANAKTSSLIVKNHKPDNLVVFERTLSFAKFLQGNEAIPVSKGSSGNVIIVSDSKPSLDSLSLQPEMFYSPRPINELNEAAIKVQKVYKSYRTRRNLADCAVVIEELWWKAIDFAALKHSSVSFYKKDKAETVGSRWARAKTRVAKVGKGLSKDEKAQKLALQHWLEAIDPRHRYGHNLHLYYDIWFESESTQPFFYWLDVGQGKDINLDKCPRNTLQKQCIKYLGPSEREAYEVEIQDGKLVYKLSGVPVDTVEGSKWIFVLSTTRDFYVGEKKKGAFQHSSFLSGAAITAAGRLVSHNGILEAIWPYSGHYHPTEENFSEFIGFLEEHHVDLSNVKRCAMDDDYTSYMSSSGESNRGAAKVAETVAALVEDRRKRKVVTATAAEAASISEETERRKPDVRDAAAAAAFKSARRLSCRWTTGAGPRIGCVRDYPTDLQTRALEQQEDGVDDYTRCRAVRCYTKIINNLFTCLKASTEGSDSRNPFPGKNTSSGSPSHSQAVPNFDQQDHPETPNGSGRELMGRIGSSPPSCTHRCRGCSPCNAIQIPAITDRRMVEYANYEPEGWKCKCGPHFFDP</sequence>
<protein>
    <submittedName>
        <fullName evidence="1">Uncharacterized protein</fullName>
    </submittedName>
</protein>
<organism evidence="1 2">
    <name type="scientific">Melastoma candidum</name>
    <dbReference type="NCBI Taxonomy" id="119954"/>
    <lineage>
        <taxon>Eukaryota</taxon>
        <taxon>Viridiplantae</taxon>
        <taxon>Streptophyta</taxon>
        <taxon>Embryophyta</taxon>
        <taxon>Tracheophyta</taxon>
        <taxon>Spermatophyta</taxon>
        <taxon>Magnoliopsida</taxon>
        <taxon>eudicotyledons</taxon>
        <taxon>Gunneridae</taxon>
        <taxon>Pentapetalae</taxon>
        <taxon>rosids</taxon>
        <taxon>malvids</taxon>
        <taxon>Myrtales</taxon>
        <taxon>Melastomataceae</taxon>
        <taxon>Melastomatoideae</taxon>
        <taxon>Melastomateae</taxon>
        <taxon>Melastoma</taxon>
    </lineage>
</organism>
<name>A0ACB9RN92_9MYRT</name>